<evidence type="ECO:0000256" key="4">
    <source>
        <dbReference type="ARBA" id="ARBA00022448"/>
    </source>
</evidence>
<dbReference type="AlphaFoldDB" id="A0A1H3N4J7"/>
<comment type="similarity">
    <text evidence="2">Belongs to the type III secretion exporter family.</text>
</comment>
<dbReference type="FunFam" id="3.40.1690.10:FF:000001">
    <property type="entry name" value="Flagellar biosynthetic protein FlhB"/>
    <property type="match status" value="1"/>
</dbReference>
<dbReference type="InterPro" id="IPR006135">
    <property type="entry name" value="T3SS_substrate_exporter"/>
</dbReference>
<evidence type="ECO:0000256" key="3">
    <source>
        <dbReference type="ARBA" id="ARBA00021622"/>
    </source>
</evidence>
<dbReference type="GO" id="GO:0044781">
    <property type="term" value="P:bacterial-type flagellum organization"/>
    <property type="evidence" value="ECO:0007669"/>
    <property type="project" value="UniProtKB-KW"/>
</dbReference>
<protein>
    <recommendedName>
        <fullName evidence="3">Flagellar biosynthetic protein FlhB</fullName>
    </recommendedName>
</protein>
<evidence type="ECO:0000256" key="6">
    <source>
        <dbReference type="ARBA" id="ARBA00022692"/>
    </source>
</evidence>
<dbReference type="GO" id="GO:0005886">
    <property type="term" value="C:plasma membrane"/>
    <property type="evidence" value="ECO:0007669"/>
    <property type="project" value="UniProtKB-SubCell"/>
</dbReference>
<evidence type="ECO:0000256" key="7">
    <source>
        <dbReference type="ARBA" id="ARBA00022795"/>
    </source>
</evidence>
<dbReference type="Proteomes" id="UP000198625">
    <property type="component" value="Unassembled WGS sequence"/>
</dbReference>
<sequence>MSKQEVKEEYKQTEGNPQIKSKIREKQRQMAMRRMMQDVPRADVIITNPTHFAIALKYDKEMYDAPYVLAKGADLVAAKIKELAKEHEIATVENKPLAQALYNTVEIGQTIPEELYQAVAEVLAYVYSLKY</sequence>
<evidence type="ECO:0000313" key="13">
    <source>
        <dbReference type="EMBL" id="SDY83728.1"/>
    </source>
</evidence>
<dbReference type="SUPFAM" id="SSF160544">
    <property type="entry name" value="EscU C-terminal domain-like"/>
    <property type="match status" value="1"/>
</dbReference>
<feature type="region of interest" description="Disordered" evidence="12">
    <location>
        <begin position="1"/>
        <end position="26"/>
    </location>
</feature>
<reference evidence="13 14" key="1">
    <citation type="submission" date="2016-10" db="EMBL/GenBank/DDBJ databases">
        <authorList>
            <person name="de Groot N.N."/>
        </authorList>
    </citation>
    <scope>NUCLEOTIDE SEQUENCE [LARGE SCALE GENOMIC DNA]</scope>
    <source>
        <strain evidence="13 14">DSM 21650</strain>
    </source>
</reference>
<dbReference type="STRING" id="415015.SAMN05660462_01003"/>
<evidence type="ECO:0000256" key="11">
    <source>
        <dbReference type="ARBA" id="ARBA00023225"/>
    </source>
</evidence>
<dbReference type="Gene3D" id="6.10.250.2080">
    <property type="match status" value="1"/>
</dbReference>
<dbReference type="PRINTS" id="PR00950">
    <property type="entry name" value="TYPE3IMSPROT"/>
</dbReference>
<keyword evidence="14" id="KW-1185">Reference proteome</keyword>
<keyword evidence="6" id="KW-0812">Transmembrane</keyword>
<evidence type="ECO:0000256" key="5">
    <source>
        <dbReference type="ARBA" id="ARBA00022475"/>
    </source>
</evidence>
<accession>A0A1H3N4J7</accession>
<comment type="subcellular location">
    <subcellularLocation>
        <location evidence="1">Cell membrane</location>
        <topology evidence="1">Multi-pass membrane protein</topology>
    </subcellularLocation>
</comment>
<name>A0A1H3N4J7_9FIRM</name>
<evidence type="ECO:0000256" key="9">
    <source>
        <dbReference type="ARBA" id="ARBA00022989"/>
    </source>
</evidence>
<dbReference type="GO" id="GO:0009306">
    <property type="term" value="P:protein secretion"/>
    <property type="evidence" value="ECO:0007669"/>
    <property type="project" value="InterPro"/>
</dbReference>
<dbReference type="Pfam" id="PF01312">
    <property type="entry name" value="Bac_export_2"/>
    <property type="match status" value="1"/>
</dbReference>
<keyword evidence="8" id="KW-0653">Protein transport</keyword>
<keyword evidence="7" id="KW-1005">Bacterial flagellum biogenesis</keyword>
<proteinExistence type="inferred from homology"/>
<evidence type="ECO:0000313" key="14">
    <source>
        <dbReference type="Proteomes" id="UP000198625"/>
    </source>
</evidence>
<keyword evidence="10" id="KW-0472">Membrane</keyword>
<keyword evidence="5" id="KW-1003">Cell membrane</keyword>
<evidence type="ECO:0000256" key="1">
    <source>
        <dbReference type="ARBA" id="ARBA00004651"/>
    </source>
</evidence>
<evidence type="ECO:0000256" key="8">
    <source>
        <dbReference type="ARBA" id="ARBA00022927"/>
    </source>
</evidence>
<dbReference type="PANTHER" id="PTHR30531">
    <property type="entry name" value="FLAGELLAR BIOSYNTHETIC PROTEIN FLHB"/>
    <property type="match status" value="1"/>
</dbReference>
<evidence type="ECO:0000256" key="12">
    <source>
        <dbReference type="SAM" id="MobiDB-lite"/>
    </source>
</evidence>
<keyword evidence="11" id="KW-1006">Bacterial flagellum protein export</keyword>
<evidence type="ECO:0000256" key="2">
    <source>
        <dbReference type="ARBA" id="ARBA00010690"/>
    </source>
</evidence>
<dbReference type="Gene3D" id="3.40.1690.10">
    <property type="entry name" value="secretion proteins EscU"/>
    <property type="match status" value="1"/>
</dbReference>
<dbReference type="EMBL" id="FNQE01000009">
    <property type="protein sequence ID" value="SDY83728.1"/>
    <property type="molecule type" value="Genomic_DNA"/>
</dbReference>
<feature type="compositionally biased region" description="Basic and acidic residues" evidence="12">
    <location>
        <begin position="1"/>
        <end position="12"/>
    </location>
</feature>
<dbReference type="OrthoDB" id="9807950at2"/>
<evidence type="ECO:0000256" key="10">
    <source>
        <dbReference type="ARBA" id="ARBA00023136"/>
    </source>
</evidence>
<gene>
    <name evidence="13" type="ORF">SAMN05660462_01003</name>
</gene>
<dbReference type="PANTHER" id="PTHR30531:SF12">
    <property type="entry name" value="FLAGELLAR BIOSYNTHETIC PROTEIN FLHB"/>
    <property type="match status" value="1"/>
</dbReference>
<keyword evidence="9" id="KW-1133">Transmembrane helix</keyword>
<keyword evidence="4" id="KW-0813">Transport</keyword>
<dbReference type="InterPro" id="IPR029025">
    <property type="entry name" value="T3SS_substrate_exporter_C"/>
</dbReference>
<organism evidence="13 14">
    <name type="scientific">Proteiniborus ethanoligenes</name>
    <dbReference type="NCBI Taxonomy" id="415015"/>
    <lineage>
        <taxon>Bacteria</taxon>
        <taxon>Bacillati</taxon>
        <taxon>Bacillota</taxon>
        <taxon>Clostridia</taxon>
        <taxon>Eubacteriales</taxon>
        <taxon>Proteiniborus</taxon>
    </lineage>
</organism>